<dbReference type="Proteomes" id="UP000192796">
    <property type="component" value="Unassembled WGS sequence"/>
</dbReference>
<dbReference type="RefSeq" id="WP_081148297.1">
    <property type="nucleotide sequence ID" value="NZ_LVYD01000048.1"/>
</dbReference>
<keyword evidence="2" id="KW-1185">Reference proteome</keyword>
<accession>A0A1V9FX31</accession>
<reference evidence="1 2" key="1">
    <citation type="submission" date="2016-03" db="EMBL/GenBank/DDBJ databases">
        <title>Niastella vici sp. nov., isolated from farmland soil.</title>
        <authorList>
            <person name="Chen L."/>
            <person name="Wang D."/>
            <person name="Yang S."/>
            <person name="Wang G."/>
        </authorList>
    </citation>
    <scope>NUCLEOTIDE SEQUENCE [LARGE SCALE GENOMIC DNA]</scope>
    <source>
        <strain evidence="1 2">DJ57</strain>
    </source>
</reference>
<protein>
    <submittedName>
        <fullName evidence="1">Uncharacterized protein</fullName>
    </submittedName>
</protein>
<gene>
    <name evidence="1" type="ORF">A3860_26530</name>
</gene>
<dbReference type="AlphaFoldDB" id="A0A1V9FX31"/>
<name>A0A1V9FX31_9BACT</name>
<sequence>MNKSNYILGQYGNYYWIEFPVKAFNFSDFLKKQGKILIGKYLAMVCFDGGPLRLTGEEKANGWHEVNGIAYSPELTQRHISELFYERNDQWCLFTSPTGFPGMTYFVNYGGFSLASKGQELTNADPIWDKVGIMKNIEFHEQLVTEFWEEILSIDPFNFIAYGDNFIFISKNKEEVAMLIK</sequence>
<organism evidence="1 2">
    <name type="scientific">Niastella vici</name>
    <dbReference type="NCBI Taxonomy" id="1703345"/>
    <lineage>
        <taxon>Bacteria</taxon>
        <taxon>Pseudomonadati</taxon>
        <taxon>Bacteroidota</taxon>
        <taxon>Chitinophagia</taxon>
        <taxon>Chitinophagales</taxon>
        <taxon>Chitinophagaceae</taxon>
        <taxon>Niastella</taxon>
    </lineage>
</organism>
<evidence type="ECO:0000313" key="2">
    <source>
        <dbReference type="Proteomes" id="UP000192796"/>
    </source>
</evidence>
<dbReference type="STRING" id="1703345.A3860_26530"/>
<evidence type="ECO:0000313" key="1">
    <source>
        <dbReference type="EMBL" id="OQP62870.1"/>
    </source>
</evidence>
<dbReference type="OrthoDB" id="1447249at2"/>
<comment type="caution">
    <text evidence="1">The sequence shown here is derived from an EMBL/GenBank/DDBJ whole genome shotgun (WGS) entry which is preliminary data.</text>
</comment>
<proteinExistence type="predicted"/>
<dbReference type="EMBL" id="LVYD01000048">
    <property type="protein sequence ID" value="OQP62870.1"/>
    <property type="molecule type" value="Genomic_DNA"/>
</dbReference>